<evidence type="ECO:0000313" key="1">
    <source>
        <dbReference type="EMBL" id="RAN63366.1"/>
    </source>
</evidence>
<proteinExistence type="predicted"/>
<evidence type="ECO:0000313" key="2">
    <source>
        <dbReference type="Proteomes" id="UP000249099"/>
    </source>
</evidence>
<sequence length="134" mass="15906">MGNTEETREKIKLILNNIHDNDYSLNNGNVGKLLLLDIIHEQKYLSTIDYMDQREKVLKYLWHNLKNNPIYPGIFDGISGVGLYFKQRTELTEHEDMIYQYTLNKCSQIIDMSRIFILLCRKLDVRICENYESI</sequence>
<dbReference type="EMBL" id="NAQV01000016">
    <property type="protein sequence ID" value="RAN63366.1"/>
    <property type="molecule type" value="Genomic_DNA"/>
</dbReference>
<organism evidence="1 2">
    <name type="scientific">Dolosigranulum pigrum</name>
    <dbReference type="NCBI Taxonomy" id="29394"/>
    <lineage>
        <taxon>Bacteria</taxon>
        <taxon>Bacillati</taxon>
        <taxon>Bacillota</taxon>
        <taxon>Bacilli</taxon>
        <taxon>Lactobacillales</taxon>
        <taxon>Carnobacteriaceae</taxon>
        <taxon>Dolosigranulum</taxon>
    </lineage>
</organism>
<accession>A0A328KKP4</accession>
<dbReference type="AlphaFoldDB" id="A0A328KKP4"/>
<name>A0A328KKP4_9LACT</name>
<gene>
    <name evidence="1" type="ORF">B8A44_05770</name>
</gene>
<reference evidence="1 2" key="1">
    <citation type="submission" date="2017-03" db="EMBL/GenBank/DDBJ databases">
        <title>wgs assembly of Dolosigranulum pigrum KPL CDC strains.</title>
        <authorList>
            <person name="Brugger S.D."/>
            <person name="Pettigrew M."/>
            <person name="Kong Y."/>
            <person name="Lemon K.P."/>
        </authorList>
    </citation>
    <scope>NUCLEOTIDE SEQUENCE [LARGE SCALE GENOMIC DNA]</scope>
    <source>
        <strain evidence="1 2">KPL1931_CDC4294-98</strain>
    </source>
</reference>
<comment type="caution">
    <text evidence="1">The sequence shown here is derived from an EMBL/GenBank/DDBJ whole genome shotgun (WGS) entry which is preliminary data.</text>
</comment>
<dbReference type="SUPFAM" id="SSF158745">
    <property type="entry name" value="LanC-like"/>
    <property type="match status" value="1"/>
</dbReference>
<dbReference type="Gene3D" id="1.50.10.20">
    <property type="match status" value="1"/>
</dbReference>
<protein>
    <submittedName>
        <fullName evidence="1">Uncharacterized protein</fullName>
    </submittedName>
</protein>
<dbReference type="Proteomes" id="UP000249099">
    <property type="component" value="Unassembled WGS sequence"/>
</dbReference>
<dbReference type="RefSeq" id="WP_112790163.1">
    <property type="nucleotide sequence ID" value="NZ_CP040417.1"/>
</dbReference>